<dbReference type="OrthoDB" id="5171097at2"/>
<keyword evidence="2" id="KW-0812">Transmembrane</keyword>
<evidence type="ECO:0000313" key="4">
    <source>
        <dbReference type="Proteomes" id="UP000002219"/>
    </source>
</evidence>
<dbReference type="STRING" id="446468.Ndas_3967"/>
<feature type="region of interest" description="Disordered" evidence="1">
    <location>
        <begin position="551"/>
        <end position="591"/>
    </location>
</feature>
<evidence type="ECO:0000313" key="3">
    <source>
        <dbReference type="EMBL" id="ADH69364.1"/>
    </source>
</evidence>
<feature type="compositionally biased region" description="Low complexity" evidence="1">
    <location>
        <begin position="580"/>
        <end position="591"/>
    </location>
</feature>
<sequence>MDTDAPGPSGPELREYTALLRRRWRFVGAGVLGGLALASAAVVALPAAYTSVSAVQVQPSGMAEFTGERSGRLAGDVNLDTEAQVLLSERVSSAVAEALAEEGGAAPSVADLRERVDVSVPPNSSVLEISYSAGSPEAARAGAQAYADAYLELRRERIDGLIESHLEALRGEQEARYEALAETAGESAAPGADARVEALRAEITELGNGISPLSALAETVEPGSVITPAGLPERASSPIPALWLVGGAALGLLTGLLAAVVRDRLDPRLHDAEETGRIGAVPVLLDLSERVGRGQRSPGLLPDGDRRGQRVNEFAHLVRARLAAVPVPAAAGGPSEVAGPTGAGGTGVSDRAGAGAGGARGEGELAVLLGDEEAVLGRVLLVTATTPGRAGAATAVNLAASLARTGSETLLVCADPRTDAVGELLGLPEGPGLAEALLEGEDPADLEVRPDAVPRLRVLRYGSPGMDAPVQGTAMPELVRLLRAGAEYVVVAVAPVSERADAHALAGSADLMLPVVELDRTRRAELGELLVLADRFGVPVPGTAVLPRQPLAGPAPVASPSAAEPVAGEQTTGPDRTPGRDGAAGADEAAGAAKGRAGAGITLTGIVSELPATAGTAGTRGRGGAARPPAPRDAEGVPGVPGPRRAEAAEEPEAAESGRSTADGAAGTPSRARDGDAESAVPGGGERAGDERAGGDDTAQERSGVSEAETAERIAEAAGADDGTAQDAAAPRDGGIPAGLEVPRVLGGDGATQIPVTPEAAGTGRTEEDAAAPGTASEAEMAFGLARTAEAREPHDPEATVSGAEATEALVAFAAEGAEGAEESRPTGAAGDSDSPDSAPDTAPDTAPGTRN</sequence>
<dbReference type="SUPFAM" id="SSF52540">
    <property type="entry name" value="P-loop containing nucleoside triphosphate hydrolases"/>
    <property type="match status" value="1"/>
</dbReference>
<dbReference type="Gene3D" id="3.40.50.300">
    <property type="entry name" value="P-loop containing nucleotide triphosphate hydrolases"/>
    <property type="match status" value="1"/>
</dbReference>
<dbReference type="InterPro" id="IPR050445">
    <property type="entry name" value="Bact_polysacc_biosynth/exp"/>
</dbReference>
<dbReference type="EMBL" id="CP002040">
    <property type="protein sequence ID" value="ADH69364.1"/>
    <property type="molecule type" value="Genomic_DNA"/>
</dbReference>
<evidence type="ECO:0000256" key="2">
    <source>
        <dbReference type="SAM" id="Phobius"/>
    </source>
</evidence>
<feature type="region of interest" description="Disordered" evidence="1">
    <location>
        <begin position="612"/>
        <end position="852"/>
    </location>
</feature>
<feature type="compositionally biased region" description="Low complexity" evidence="1">
    <location>
        <begin position="716"/>
        <end position="729"/>
    </location>
</feature>
<feature type="region of interest" description="Disordered" evidence="1">
    <location>
        <begin position="330"/>
        <end position="356"/>
    </location>
</feature>
<dbReference type="Proteomes" id="UP000002219">
    <property type="component" value="Chromosome 1"/>
</dbReference>
<gene>
    <name evidence="3" type="ordered locus">Ndas_3967</name>
</gene>
<dbReference type="PANTHER" id="PTHR32309">
    <property type="entry name" value="TYROSINE-PROTEIN KINASE"/>
    <property type="match status" value="1"/>
</dbReference>
<feature type="compositionally biased region" description="Low complexity" evidence="1">
    <location>
        <begin position="330"/>
        <end position="340"/>
    </location>
</feature>
<feature type="compositionally biased region" description="Basic and acidic residues" evidence="1">
    <location>
        <begin position="789"/>
        <end position="798"/>
    </location>
</feature>
<keyword evidence="2" id="KW-0472">Membrane</keyword>
<dbReference type="KEGG" id="nda:Ndas_3967"/>
<protein>
    <submittedName>
        <fullName evidence="3">Lipopolysaccharide biosynthesis protein</fullName>
    </submittedName>
</protein>
<dbReference type="RefSeq" id="WP_013154971.1">
    <property type="nucleotide sequence ID" value="NC_014210.1"/>
</dbReference>
<accession>D7B6S7</accession>
<evidence type="ECO:0000256" key="1">
    <source>
        <dbReference type="SAM" id="MobiDB-lite"/>
    </source>
</evidence>
<name>D7B6S7_NOCDD</name>
<dbReference type="InterPro" id="IPR027417">
    <property type="entry name" value="P-loop_NTPase"/>
</dbReference>
<dbReference type="eggNOG" id="COG3206">
    <property type="taxonomic scope" value="Bacteria"/>
</dbReference>
<feature type="transmembrane region" description="Helical" evidence="2">
    <location>
        <begin position="26"/>
        <end position="49"/>
    </location>
</feature>
<dbReference type="PANTHER" id="PTHR32309:SF13">
    <property type="entry name" value="FERRIC ENTEROBACTIN TRANSPORT PROTEIN FEPE"/>
    <property type="match status" value="1"/>
</dbReference>
<reference evidence="3 4" key="1">
    <citation type="journal article" date="2010" name="Stand. Genomic Sci.">
        <title>Complete genome sequence of Nocardiopsis dassonvillei type strain (IMRU 509).</title>
        <authorList>
            <person name="Sun H."/>
            <person name="Lapidus A."/>
            <person name="Nolan M."/>
            <person name="Lucas S."/>
            <person name="Del Rio T.G."/>
            <person name="Tice H."/>
            <person name="Cheng J.F."/>
            <person name="Tapia R."/>
            <person name="Han C."/>
            <person name="Goodwin L."/>
            <person name="Pitluck S."/>
            <person name="Pagani I."/>
            <person name="Ivanova N."/>
            <person name="Mavromatis K."/>
            <person name="Mikhailova N."/>
            <person name="Pati A."/>
            <person name="Chen A."/>
            <person name="Palaniappan K."/>
            <person name="Land M."/>
            <person name="Hauser L."/>
            <person name="Chang Y.J."/>
            <person name="Jeffries C.D."/>
            <person name="Djao O.D."/>
            <person name="Rohde M."/>
            <person name="Sikorski J."/>
            <person name="Goker M."/>
            <person name="Woyke T."/>
            <person name="Bristow J."/>
            <person name="Eisen J.A."/>
            <person name="Markowitz V."/>
            <person name="Hugenholtz P."/>
            <person name="Kyrpides N.C."/>
            <person name="Klenk H.P."/>
        </authorList>
    </citation>
    <scope>NUCLEOTIDE SEQUENCE [LARGE SCALE GENOMIC DNA]</scope>
    <source>
        <strain evidence="4">ATCC 23218 / DSM 43111 / CIP 107115 / JCM 7437 / KCTC 9190 / NBRC 14626 / NCTC 10488 / NRRL B-5397 / IMRU 509</strain>
    </source>
</reference>
<feature type="compositionally biased region" description="Low complexity" evidence="1">
    <location>
        <begin position="803"/>
        <end position="818"/>
    </location>
</feature>
<dbReference type="HOGENOM" id="CLU_334883_0_0_11"/>
<dbReference type="GeneID" id="91486512"/>
<organism evidence="3 4">
    <name type="scientific">Nocardiopsis dassonvillei (strain ATCC 23218 / DSM 43111 / CIP 107115 / JCM 7437 / KCTC 9190 / NBRC 14626 / NCTC 10488 / NRRL B-5397 / IMRU 509)</name>
    <name type="common">Actinomadura dassonvillei</name>
    <dbReference type="NCBI Taxonomy" id="446468"/>
    <lineage>
        <taxon>Bacteria</taxon>
        <taxon>Bacillati</taxon>
        <taxon>Actinomycetota</taxon>
        <taxon>Actinomycetes</taxon>
        <taxon>Streptosporangiales</taxon>
        <taxon>Nocardiopsidaceae</taxon>
        <taxon>Nocardiopsis</taxon>
    </lineage>
</organism>
<proteinExistence type="predicted"/>
<dbReference type="AlphaFoldDB" id="D7B6S7"/>
<feature type="transmembrane region" description="Helical" evidence="2">
    <location>
        <begin position="241"/>
        <end position="261"/>
    </location>
</feature>
<feature type="compositionally biased region" description="Low complexity" evidence="1">
    <location>
        <begin position="552"/>
        <end position="569"/>
    </location>
</feature>
<keyword evidence="2" id="KW-1133">Transmembrane helix</keyword>
<keyword evidence="4" id="KW-1185">Reference proteome</keyword>
<feature type="compositionally biased region" description="Low complexity" evidence="1">
    <location>
        <begin position="827"/>
        <end position="852"/>
    </location>
</feature>